<dbReference type="RefSeq" id="WP_129129078.1">
    <property type="nucleotide sequence ID" value="NZ_SDHW01000001.1"/>
</dbReference>
<dbReference type="InterPro" id="IPR043744">
    <property type="entry name" value="DUF5689"/>
</dbReference>
<dbReference type="EMBL" id="SDHW01000001">
    <property type="protein sequence ID" value="RXK61706.1"/>
    <property type="molecule type" value="Genomic_DNA"/>
</dbReference>
<evidence type="ECO:0000259" key="1">
    <source>
        <dbReference type="Pfam" id="PF18942"/>
    </source>
</evidence>
<keyword evidence="3" id="KW-1185">Reference proteome</keyword>
<reference evidence="2 3" key="1">
    <citation type="submission" date="2019-01" db="EMBL/GenBank/DDBJ databases">
        <title>Lacibacter sp. strain TTM-7.</title>
        <authorList>
            <person name="Chen W.-M."/>
        </authorList>
    </citation>
    <scope>NUCLEOTIDE SEQUENCE [LARGE SCALE GENOMIC DNA]</scope>
    <source>
        <strain evidence="2 3">TTM-7</strain>
    </source>
</reference>
<gene>
    <name evidence="2" type="ORF">ESA94_01440</name>
</gene>
<evidence type="ECO:0000313" key="2">
    <source>
        <dbReference type="EMBL" id="RXK61706.1"/>
    </source>
</evidence>
<sequence>MKQIIIVFLFIAALVGLTGCAKDKTYPGAKISPYIALFDVRDLYKGTDVTLTSKKMYGSTKITGVVVSDHAEGNMPAGLLVMQDRRRLSELRGISIALGAAAANYVPGDSIIVDVEGAVLKRENGILQIAGVKEPAVTKVASGKAIAVNRVPSNLVLANPDKYESTLIVVVKGGFNPAPAPTDVLSGDKLLNDGFGELKLHTASTAAFANNAVPFLANFYGIVFNQQTADKVLVPQLNMRKASDVVILSSTIDVAPVLITGFISDVAGGDGNYEYMQFMATRDIDFAATPFSVVVTNNANASTPTGYPGNGWATGSMRTYKINLTSGTAAKGTFFYVGGTTKMINGPSSTSISNVNWIRAFDYTVNNGDGFGTKTGGLFANSGNASGLAVFAGTTVTAASVPVDVLFVATGGSLYTPTPSPMGYRIANTDWYDIKNPITLEEQPFYRSGSNTLNMAYTTADRGYFYKMGGEYNVALGRWMKARAQNNILLTKTSVLSEIEGEGATKLQ</sequence>
<accession>A0A4Q1CL59</accession>
<dbReference type="Proteomes" id="UP000290204">
    <property type="component" value="Unassembled WGS sequence"/>
</dbReference>
<evidence type="ECO:0000313" key="3">
    <source>
        <dbReference type="Proteomes" id="UP000290204"/>
    </source>
</evidence>
<comment type="caution">
    <text evidence="2">The sequence shown here is derived from an EMBL/GenBank/DDBJ whole genome shotgun (WGS) entry which is preliminary data.</text>
</comment>
<name>A0A4Q1CL59_9BACT</name>
<proteinExistence type="predicted"/>
<feature type="domain" description="DUF5689" evidence="1">
    <location>
        <begin position="35"/>
        <end position="245"/>
    </location>
</feature>
<dbReference type="PROSITE" id="PS51257">
    <property type="entry name" value="PROKAR_LIPOPROTEIN"/>
    <property type="match status" value="1"/>
</dbReference>
<dbReference type="OrthoDB" id="1111074at2"/>
<organism evidence="2 3">
    <name type="scientific">Lacibacter luteus</name>
    <dbReference type="NCBI Taxonomy" id="2508719"/>
    <lineage>
        <taxon>Bacteria</taxon>
        <taxon>Pseudomonadati</taxon>
        <taxon>Bacteroidota</taxon>
        <taxon>Chitinophagia</taxon>
        <taxon>Chitinophagales</taxon>
        <taxon>Chitinophagaceae</taxon>
        <taxon>Lacibacter</taxon>
    </lineage>
</organism>
<dbReference type="AlphaFoldDB" id="A0A4Q1CL59"/>
<dbReference type="Pfam" id="PF18942">
    <property type="entry name" value="DUF5689"/>
    <property type="match status" value="1"/>
</dbReference>
<protein>
    <recommendedName>
        <fullName evidence="1">DUF5689 domain-containing protein</fullName>
    </recommendedName>
</protein>